<evidence type="ECO:0000313" key="13">
    <source>
        <dbReference type="Proteomes" id="UP000092462"/>
    </source>
</evidence>
<evidence type="ECO:0000256" key="1">
    <source>
        <dbReference type="ARBA" id="ARBA00004370"/>
    </source>
</evidence>
<evidence type="ECO:0000256" key="5">
    <source>
        <dbReference type="ARBA" id="ARBA00022801"/>
    </source>
</evidence>
<dbReference type="Pfam" id="PF00004">
    <property type="entry name" value="AAA"/>
    <property type="match status" value="2"/>
</dbReference>
<proteinExistence type="inferred from homology"/>
<dbReference type="GO" id="GO:0016558">
    <property type="term" value="P:protein import into peroxisome matrix"/>
    <property type="evidence" value="ECO:0007669"/>
    <property type="project" value="TreeGrafter"/>
</dbReference>
<dbReference type="SMART" id="SM00382">
    <property type="entry name" value="AAA"/>
    <property type="match status" value="2"/>
</dbReference>
<protein>
    <recommendedName>
        <fullName evidence="8">Peroxisomal ATPase PEX6</fullName>
    </recommendedName>
    <alternativeName>
        <fullName evidence="9">Peroxin-6</fullName>
    </alternativeName>
</protein>
<dbReference type="InterPro" id="IPR050168">
    <property type="entry name" value="AAA_ATPase_domain"/>
</dbReference>
<dbReference type="GO" id="GO:0005829">
    <property type="term" value="C:cytosol"/>
    <property type="evidence" value="ECO:0007669"/>
    <property type="project" value="TreeGrafter"/>
</dbReference>
<dbReference type="AlphaFoldDB" id="A0A1B0GMP6"/>
<keyword evidence="13" id="KW-1185">Reference proteome</keyword>
<dbReference type="GO" id="GO:0005524">
    <property type="term" value="F:ATP binding"/>
    <property type="evidence" value="ECO:0007669"/>
    <property type="project" value="UniProtKB-KW"/>
</dbReference>
<evidence type="ECO:0000256" key="2">
    <source>
        <dbReference type="ARBA" id="ARBA00006914"/>
    </source>
</evidence>
<dbReference type="PANTHER" id="PTHR23077">
    <property type="entry name" value="AAA-FAMILY ATPASE"/>
    <property type="match status" value="1"/>
</dbReference>
<dbReference type="InterPro" id="IPR003959">
    <property type="entry name" value="ATPase_AAA_core"/>
</dbReference>
<dbReference type="GO" id="GO:0005778">
    <property type="term" value="C:peroxisomal membrane"/>
    <property type="evidence" value="ECO:0007669"/>
    <property type="project" value="TreeGrafter"/>
</dbReference>
<evidence type="ECO:0000256" key="6">
    <source>
        <dbReference type="ARBA" id="ARBA00022840"/>
    </source>
</evidence>
<accession>A0A1B0GMP6</accession>
<comment type="subcellular location">
    <subcellularLocation>
        <location evidence="1">Membrane</location>
    </subcellularLocation>
</comment>
<keyword evidence="7" id="KW-0472">Membrane</keyword>
<keyword evidence="5" id="KW-0378">Hydrolase</keyword>
<dbReference type="SUPFAM" id="SSF52540">
    <property type="entry name" value="P-loop containing nucleoside triphosphate hydrolases"/>
    <property type="match status" value="2"/>
</dbReference>
<dbReference type="VEuPathDB" id="VectorBase:PPAPM1_005969"/>
<dbReference type="FunFam" id="3.40.50.300:FF:000109">
    <property type="entry name" value="Peroxisomal biogenesis factor 6"/>
    <property type="match status" value="1"/>
</dbReference>
<keyword evidence="4" id="KW-0547">Nucleotide-binding</keyword>
<dbReference type="PROSITE" id="PS00674">
    <property type="entry name" value="AAA"/>
    <property type="match status" value="1"/>
</dbReference>
<reference evidence="12" key="1">
    <citation type="submission" date="2022-08" db="UniProtKB">
        <authorList>
            <consortium name="EnsemblMetazoa"/>
        </authorList>
    </citation>
    <scope>IDENTIFICATION</scope>
    <source>
        <strain evidence="12">Israel</strain>
    </source>
</reference>
<dbReference type="EMBL" id="AJVK01012216">
    <property type="status" value="NOT_ANNOTATED_CDS"/>
    <property type="molecule type" value="Genomic_DNA"/>
</dbReference>
<dbReference type="PANTHER" id="PTHR23077:SF9">
    <property type="entry name" value="PEROXISOMAL ATPASE PEX6"/>
    <property type="match status" value="1"/>
</dbReference>
<name>A0A1B0GMP6_PHLPP</name>
<dbReference type="EMBL" id="AJVK01012215">
    <property type="status" value="NOT_ANNOTATED_CDS"/>
    <property type="molecule type" value="Genomic_DNA"/>
</dbReference>
<dbReference type="Gene3D" id="3.40.50.300">
    <property type="entry name" value="P-loop containing nucleotide triphosphate hydrolases"/>
    <property type="match status" value="2"/>
</dbReference>
<comment type="catalytic activity">
    <reaction evidence="10">
        <text>ATP + H2O = ADP + phosphate + H(+)</text>
        <dbReference type="Rhea" id="RHEA:13065"/>
        <dbReference type="ChEBI" id="CHEBI:15377"/>
        <dbReference type="ChEBI" id="CHEBI:15378"/>
        <dbReference type="ChEBI" id="CHEBI:30616"/>
        <dbReference type="ChEBI" id="CHEBI:43474"/>
        <dbReference type="ChEBI" id="CHEBI:456216"/>
    </reaction>
    <physiologicalReaction direction="left-to-right" evidence="10">
        <dbReference type="Rhea" id="RHEA:13066"/>
    </physiologicalReaction>
</comment>
<comment type="similarity">
    <text evidence="2">Belongs to the AAA ATPase family.</text>
</comment>
<feature type="domain" description="AAA+ ATPase" evidence="11">
    <location>
        <begin position="562"/>
        <end position="702"/>
    </location>
</feature>
<dbReference type="InterPro" id="IPR003593">
    <property type="entry name" value="AAA+_ATPase"/>
</dbReference>
<feature type="domain" description="AAA+ ATPase" evidence="11">
    <location>
        <begin position="277"/>
        <end position="420"/>
    </location>
</feature>
<dbReference type="GO" id="GO:0016887">
    <property type="term" value="F:ATP hydrolysis activity"/>
    <property type="evidence" value="ECO:0007669"/>
    <property type="project" value="InterPro"/>
</dbReference>
<dbReference type="InterPro" id="IPR003960">
    <property type="entry name" value="ATPase_AAA_CS"/>
</dbReference>
<dbReference type="Proteomes" id="UP000092462">
    <property type="component" value="Unassembled WGS sequence"/>
</dbReference>
<dbReference type="EnsemblMetazoa" id="PPAI003238-RA">
    <property type="protein sequence ID" value="PPAI003238-PA"/>
    <property type="gene ID" value="PPAI003238"/>
</dbReference>
<evidence type="ECO:0000256" key="4">
    <source>
        <dbReference type="ARBA" id="ARBA00022741"/>
    </source>
</evidence>
<evidence type="ECO:0000313" key="12">
    <source>
        <dbReference type="EnsemblMetazoa" id="PPAI003238-PA"/>
    </source>
</evidence>
<evidence type="ECO:0000256" key="3">
    <source>
        <dbReference type="ARBA" id="ARBA00022593"/>
    </source>
</evidence>
<evidence type="ECO:0000256" key="9">
    <source>
        <dbReference type="ARBA" id="ARBA00034920"/>
    </source>
</evidence>
<keyword evidence="6" id="KW-0067">ATP-binding</keyword>
<dbReference type="Gene3D" id="1.10.8.60">
    <property type="match status" value="1"/>
</dbReference>
<evidence type="ECO:0000256" key="8">
    <source>
        <dbReference type="ARBA" id="ARBA00034811"/>
    </source>
</evidence>
<dbReference type="VEuPathDB" id="VectorBase:PPAI003238"/>
<evidence type="ECO:0000256" key="7">
    <source>
        <dbReference type="ARBA" id="ARBA00023136"/>
    </source>
</evidence>
<dbReference type="InterPro" id="IPR027417">
    <property type="entry name" value="P-loop_NTPase"/>
</dbReference>
<evidence type="ECO:0000256" key="10">
    <source>
        <dbReference type="ARBA" id="ARBA00048778"/>
    </source>
</evidence>
<organism evidence="12 13">
    <name type="scientific">Phlebotomus papatasi</name>
    <name type="common">Sandfly</name>
    <dbReference type="NCBI Taxonomy" id="29031"/>
    <lineage>
        <taxon>Eukaryota</taxon>
        <taxon>Metazoa</taxon>
        <taxon>Ecdysozoa</taxon>
        <taxon>Arthropoda</taxon>
        <taxon>Hexapoda</taxon>
        <taxon>Insecta</taxon>
        <taxon>Pterygota</taxon>
        <taxon>Neoptera</taxon>
        <taxon>Endopterygota</taxon>
        <taxon>Diptera</taxon>
        <taxon>Nematocera</taxon>
        <taxon>Psychodoidea</taxon>
        <taxon>Psychodidae</taxon>
        <taxon>Phlebotomus</taxon>
        <taxon>Phlebotomus</taxon>
    </lineage>
</organism>
<evidence type="ECO:0000259" key="11">
    <source>
        <dbReference type="SMART" id="SM00382"/>
    </source>
</evidence>
<keyword evidence="3" id="KW-0962">Peroxisome biogenesis</keyword>
<sequence length="811" mass="90741">MAGKKNAMDMDNLKDSIVQSDHAVFVGKSIYREFVPHPEIPWVNLTILMESRKKGDEKQNGIVGKILSRQNTSMLVPIVELPNCQAGVIFIKESIYGNHLTKYKLLENHAFSVALGEFQMNHNVPQIATKATIALINVPFELPNELVDTILGNFFEKPRFIYRNNTYSVNLIEDVLRSSCFSRHHHIFSRLKKLHFRCVSLESKSNSYENHAIILKNCTSLQQISSVNLSVPKQRLNDLAFANICPDGLKKYFDALRGSLEPFLNERRASLLAARNIHPTFLLHGERGCGKNSLVTALASSLGIHLYSVDCAEIVSSISAQTETKLRLVLAKSNICHPLIICLQNFEEWIFIFCSIQVFGVDSEGNDDQRLIGALQSELIEIFSKSDHGTIFLIACSNRREIKSTIRRLFLDAIEIEPPGVEERYQILRWLHTVYTMRHDVFNEKDCKGVQVFSTRWGRLHRETDRAFRGVAEKTIGFLYGDLKTLYVNGRKSGWESGYLTEEHFAGHLNEMQEQFSDSMGAPKVPKVLWDDIGGLAKIKDEIQNSIGLPLRHVHLMGGNLRRSGILLYGPPGTGKTLVAKAVATECNLNFLAVQGPELLNMYVGQSEQNVREVFTRARSAAPCVLFLDELDSLAPNRGVAGDSGGVMDRVVSQLLAEMDGMGNDGQKQIFILAATNRPDLIDPALLRPGRFDKLFFVGPCITSEDKLAVLEAQMKKFNLDKSVKLKKIAEMLKSEMTGADIYSICSNAWLSAVRRTIAATKGGKSQLDELTGKSVVVCMEDFKNAIGKFVPSISKSDLDYFNNLRDNFGS</sequence>